<gene>
    <name evidence="1" type="ORF">Plo01_61570</name>
</gene>
<proteinExistence type="predicted"/>
<dbReference type="Proteomes" id="UP000616724">
    <property type="component" value="Unassembled WGS sequence"/>
</dbReference>
<protein>
    <submittedName>
        <fullName evidence="1">Uncharacterized protein</fullName>
    </submittedName>
</protein>
<organism evidence="1 2">
    <name type="scientific">Planobispora longispora</name>
    <dbReference type="NCBI Taxonomy" id="28887"/>
    <lineage>
        <taxon>Bacteria</taxon>
        <taxon>Bacillati</taxon>
        <taxon>Actinomycetota</taxon>
        <taxon>Actinomycetes</taxon>
        <taxon>Streptosporangiales</taxon>
        <taxon>Streptosporangiaceae</taxon>
        <taxon>Planobispora</taxon>
    </lineage>
</organism>
<comment type="caution">
    <text evidence="1">The sequence shown here is derived from an EMBL/GenBank/DDBJ whole genome shotgun (WGS) entry which is preliminary data.</text>
</comment>
<dbReference type="EMBL" id="BOOH01000051">
    <property type="protein sequence ID" value="GIH79728.1"/>
    <property type="molecule type" value="Genomic_DNA"/>
</dbReference>
<evidence type="ECO:0000313" key="1">
    <source>
        <dbReference type="EMBL" id="GIH79728.1"/>
    </source>
</evidence>
<sequence>MTMASEAVPATGAVAETSAARLLVFMHDLPGVEMSCAWLPEPGGQVAAATGAYFIRNFPKN</sequence>
<accession>A0A8J3W8I1</accession>
<evidence type="ECO:0000313" key="2">
    <source>
        <dbReference type="Proteomes" id="UP000616724"/>
    </source>
</evidence>
<dbReference type="AlphaFoldDB" id="A0A8J3W8I1"/>
<keyword evidence="2" id="KW-1185">Reference proteome</keyword>
<name>A0A8J3W8I1_9ACTN</name>
<reference evidence="1 2" key="1">
    <citation type="submission" date="2021-01" db="EMBL/GenBank/DDBJ databases">
        <title>Whole genome shotgun sequence of Planobispora longispora NBRC 13918.</title>
        <authorList>
            <person name="Komaki H."/>
            <person name="Tamura T."/>
        </authorList>
    </citation>
    <scope>NUCLEOTIDE SEQUENCE [LARGE SCALE GENOMIC DNA]</scope>
    <source>
        <strain evidence="1 2">NBRC 13918</strain>
    </source>
</reference>